<dbReference type="GO" id="GO:0009279">
    <property type="term" value="C:cell outer membrane"/>
    <property type="evidence" value="ECO:0007669"/>
    <property type="project" value="UniProtKB-SubCell"/>
</dbReference>
<dbReference type="EMBL" id="JAQPYX010000054">
    <property type="protein sequence ID" value="MDC7149083.1"/>
    <property type="molecule type" value="Genomic_DNA"/>
</dbReference>
<feature type="chain" id="PRO_5042783148" evidence="6">
    <location>
        <begin position="22"/>
        <end position="590"/>
    </location>
</feature>
<dbReference type="RefSeq" id="WP_008155944.1">
    <property type="nucleotide sequence ID" value="NZ_CAJLBM010000045.1"/>
</dbReference>
<organism evidence="9 10">
    <name type="scientific">Parabacteroides johnsonii</name>
    <dbReference type="NCBI Taxonomy" id="387661"/>
    <lineage>
        <taxon>Bacteria</taxon>
        <taxon>Pseudomonadati</taxon>
        <taxon>Bacteroidota</taxon>
        <taxon>Bacteroidia</taxon>
        <taxon>Bacteroidales</taxon>
        <taxon>Tannerellaceae</taxon>
        <taxon>Parabacteroides</taxon>
    </lineage>
</organism>
<proteinExistence type="inferred from homology"/>
<comment type="caution">
    <text evidence="9">The sequence shown here is derived from an EMBL/GenBank/DDBJ whole genome shotgun (WGS) entry which is preliminary data.</text>
</comment>
<sequence length="590" mass="66434">MKRIIYSFVSACLLLSSCSMDEIPQASVDKDTVFRTEKGLETYSYSFYNMLPSVSDGFRQDAMCDYGAVTSFDNFIREGAYSAELSSGWSWSDLRNINYFIENCTNEAVDESVRNNYIGLARFFRAYFYYEMVVRFGDVPWIDRTLGVDDELLYAGRDSRTTVMDHVLEDLDFACENISRTKDETGSLVTKWVAYALKSRICLFEASFRKYHTELGLTDSVDEWYQEAVRAAETVMKESGHSIYTGEGTDASFRSLFISDKPVTSEVMLASCADAGLAVLGEANWWWTSGTYGARFSMIRTFVNTFLNTDGTPFTDRAGYETMEFYDECQNRDARLAQTIRTPGYERDGAPAAPNFNGYSYTGYQPIKYTLDDTKYDAGALNTNAIPLFRYAEVLLNYAEAKAELGTLTDADWANTVGVLRARAGITGGLSAKPTKVDAYFQQNYFPNISDPVILEVRRERSIELALEGFRFTDLKRWKRGELMTMRWTGIYVPALNVQMDLDKDGTPDVIFYKGEKPTGLPASCTPVSVGEGTQQGLTGATSGNLTWSDNDPRVWYDDGRQYYYPIPQSAINNATLPDGTTNLKQNPGW</sequence>
<dbReference type="InterPro" id="IPR011990">
    <property type="entry name" value="TPR-like_helical_dom_sf"/>
</dbReference>
<dbReference type="Pfam" id="PF12771">
    <property type="entry name" value="SusD-like_2"/>
    <property type="match status" value="1"/>
</dbReference>
<evidence type="ECO:0000256" key="1">
    <source>
        <dbReference type="ARBA" id="ARBA00004442"/>
    </source>
</evidence>
<reference evidence="9" key="2">
    <citation type="journal article" date="2018" name="BMC Genomics">
        <title>Whole genome sequencing and function prediction of 133 gut anaerobes isolated from chicken caecum in pure cultures.</title>
        <authorList>
            <person name="Medvecky M."/>
            <person name="Cejkova D."/>
            <person name="Polansky O."/>
            <person name="Karasova D."/>
            <person name="Kubasova T."/>
            <person name="Cizek A."/>
            <person name="Rychlik I."/>
        </authorList>
    </citation>
    <scope>NUCLEOTIDE SEQUENCE</scope>
    <source>
        <strain evidence="9">An42</strain>
    </source>
</reference>
<dbReference type="Pfam" id="PF07980">
    <property type="entry name" value="SusD_RagB"/>
    <property type="match status" value="1"/>
</dbReference>
<dbReference type="InterPro" id="IPR041662">
    <property type="entry name" value="SusD-like_2"/>
</dbReference>
<evidence type="ECO:0000313" key="10">
    <source>
        <dbReference type="Proteomes" id="UP000195975"/>
    </source>
</evidence>
<feature type="signal peptide" evidence="6">
    <location>
        <begin position="1"/>
        <end position="21"/>
    </location>
</feature>
<evidence type="ECO:0000256" key="6">
    <source>
        <dbReference type="SAM" id="SignalP"/>
    </source>
</evidence>
<feature type="domain" description="RagB/SusD" evidence="7">
    <location>
        <begin position="293"/>
        <end position="590"/>
    </location>
</feature>
<dbReference type="EMBL" id="NFIJ01000001">
    <property type="protein sequence ID" value="OUO07568.1"/>
    <property type="molecule type" value="Genomic_DNA"/>
</dbReference>
<keyword evidence="5" id="KW-0998">Cell outer membrane</keyword>
<dbReference type="PROSITE" id="PS51257">
    <property type="entry name" value="PROKAR_LIPOPROTEIN"/>
    <property type="match status" value="1"/>
</dbReference>
<dbReference type="Gene3D" id="1.25.40.390">
    <property type="match status" value="1"/>
</dbReference>
<evidence type="ECO:0000313" key="9">
    <source>
        <dbReference type="EMBL" id="OUO07568.1"/>
    </source>
</evidence>
<comment type="subcellular location">
    <subcellularLocation>
        <location evidence="1">Cell outer membrane</location>
    </subcellularLocation>
</comment>
<dbReference type="Proteomes" id="UP001213646">
    <property type="component" value="Unassembled WGS sequence"/>
</dbReference>
<evidence type="ECO:0000256" key="2">
    <source>
        <dbReference type="ARBA" id="ARBA00006275"/>
    </source>
</evidence>
<keyword evidence="4" id="KW-0472">Membrane</keyword>
<dbReference type="AlphaFoldDB" id="A0A9Q5SVF1"/>
<dbReference type="SUPFAM" id="SSF48452">
    <property type="entry name" value="TPR-like"/>
    <property type="match status" value="1"/>
</dbReference>
<evidence type="ECO:0000256" key="3">
    <source>
        <dbReference type="ARBA" id="ARBA00022729"/>
    </source>
</evidence>
<accession>A0A9Q5SVF1</accession>
<evidence type="ECO:0000256" key="5">
    <source>
        <dbReference type="ARBA" id="ARBA00023237"/>
    </source>
</evidence>
<reference evidence="8" key="3">
    <citation type="submission" date="2023-01" db="EMBL/GenBank/DDBJ databases">
        <title>Exploring GABA producing Bacteroides strains toward improving mental health.</title>
        <authorList>
            <person name="Yousuf B."/>
            <person name="Bouhlel N.E."/>
            <person name="Mottawea W."/>
            <person name="Hammami R."/>
        </authorList>
    </citation>
    <scope>NUCLEOTIDE SEQUENCE</scope>
    <source>
        <strain evidence="8">UO.H1047</strain>
    </source>
</reference>
<comment type="similarity">
    <text evidence="2">Belongs to the SusD family.</text>
</comment>
<evidence type="ECO:0000259" key="7">
    <source>
        <dbReference type="Pfam" id="PF07980"/>
    </source>
</evidence>
<dbReference type="Proteomes" id="UP000195975">
    <property type="component" value="Unassembled WGS sequence"/>
</dbReference>
<protein>
    <submittedName>
        <fullName evidence="9">RagB/SusD family nutrient uptake outer membrane protein</fullName>
    </submittedName>
</protein>
<gene>
    <name evidence="9" type="ORF">B5F96_02595</name>
    <name evidence="8" type="ORF">PQG89_06500</name>
</gene>
<evidence type="ECO:0000256" key="4">
    <source>
        <dbReference type="ARBA" id="ARBA00023136"/>
    </source>
</evidence>
<keyword evidence="3 6" id="KW-0732">Signal</keyword>
<name>A0A9Q5SVF1_9BACT</name>
<evidence type="ECO:0000313" key="8">
    <source>
        <dbReference type="EMBL" id="MDC7149083.1"/>
    </source>
</evidence>
<reference evidence="10" key="1">
    <citation type="submission" date="2017-04" db="EMBL/GenBank/DDBJ databases">
        <title>Function of individual gut microbiota members based on whole genome sequencing of pure cultures obtained from chicken caecum.</title>
        <authorList>
            <person name="Medvecky M."/>
            <person name="Cejkova D."/>
            <person name="Polansky O."/>
            <person name="Karasova D."/>
            <person name="Kubasova T."/>
            <person name="Cizek A."/>
            <person name="Rychlik I."/>
        </authorList>
    </citation>
    <scope>NUCLEOTIDE SEQUENCE [LARGE SCALE GENOMIC DNA]</scope>
    <source>
        <strain evidence="10">An42</strain>
    </source>
</reference>
<dbReference type="InterPro" id="IPR012944">
    <property type="entry name" value="SusD_RagB_dom"/>
</dbReference>